<sequence length="122" mass="13521">MCNPFTSQCRSLIQSSAKVYNFAVAHLPDLRWQLWNAGGKSDIYHPGFTTRGGDALMFLSDAGRLGDAVVHNLRIRQPKFFRAALMTTAAFPTSFYQGFTAICIREGESFAVGKPDVRIQMG</sequence>
<dbReference type="KEGG" id="pgr:PGTG_04782"/>
<evidence type="ECO:0000313" key="1">
    <source>
        <dbReference type="EMBL" id="EFP78826.1"/>
    </source>
</evidence>
<dbReference type="GeneID" id="10536847"/>
<keyword evidence="2" id="KW-1185">Reference proteome</keyword>
<dbReference type="VEuPathDB" id="FungiDB:PGTG_04782"/>
<accession>E3K424</accession>
<dbReference type="RefSeq" id="XP_003323245.1">
    <property type="nucleotide sequence ID" value="XM_003323197.1"/>
</dbReference>
<dbReference type="AlphaFoldDB" id="E3K424"/>
<dbReference type="Proteomes" id="UP000008783">
    <property type="component" value="Unassembled WGS sequence"/>
</dbReference>
<reference key="1">
    <citation type="submission" date="2007-01" db="EMBL/GenBank/DDBJ databases">
        <title>The Genome Sequence of Puccinia graminis f. sp. tritici Strain CRL 75-36-700-3.</title>
        <authorList>
            <consortium name="The Broad Institute Genome Sequencing Platform"/>
            <person name="Birren B."/>
            <person name="Lander E."/>
            <person name="Galagan J."/>
            <person name="Nusbaum C."/>
            <person name="Devon K."/>
            <person name="Cuomo C."/>
            <person name="Jaffe D."/>
            <person name="Butler J."/>
            <person name="Alvarez P."/>
            <person name="Gnerre S."/>
            <person name="Grabherr M."/>
            <person name="Mauceli E."/>
            <person name="Brockman W."/>
            <person name="Young S."/>
            <person name="LaButti K."/>
            <person name="Sykes S."/>
            <person name="DeCaprio D."/>
            <person name="Crawford M."/>
            <person name="Koehrsen M."/>
            <person name="Engels R."/>
            <person name="Montgomery P."/>
            <person name="Pearson M."/>
            <person name="Howarth C."/>
            <person name="Larson L."/>
            <person name="White J."/>
            <person name="Zeng Q."/>
            <person name="Kodira C."/>
            <person name="Yandava C."/>
            <person name="Alvarado L."/>
            <person name="O'Leary S."/>
            <person name="Szabo L."/>
            <person name="Dean R."/>
            <person name="Schein J."/>
        </authorList>
    </citation>
    <scope>NUCLEOTIDE SEQUENCE</scope>
    <source>
        <strain>CRL 75-36-700-3</strain>
    </source>
</reference>
<proteinExistence type="predicted"/>
<name>E3K424_PUCGT</name>
<dbReference type="HOGENOM" id="CLU_2027879_0_0_1"/>
<reference evidence="2" key="2">
    <citation type="journal article" date="2011" name="Proc. Natl. Acad. Sci. U.S.A.">
        <title>Obligate biotrophy features unraveled by the genomic analysis of rust fungi.</title>
        <authorList>
            <person name="Duplessis S."/>
            <person name="Cuomo C.A."/>
            <person name="Lin Y.-C."/>
            <person name="Aerts A."/>
            <person name="Tisserant E."/>
            <person name="Veneault-Fourrey C."/>
            <person name="Joly D.L."/>
            <person name="Hacquard S."/>
            <person name="Amselem J."/>
            <person name="Cantarel B.L."/>
            <person name="Chiu R."/>
            <person name="Coutinho P.M."/>
            <person name="Feau N."/>
            <person name="Field M."/>
            <person name="Frey P."/>
            <person name="Gelhaye E."/>
            <person name="Goldberg J."/>
            <person name="Grabherr M.G."/>
            <person name="Kodira C.D."/>
            <person name="Kohler A."/>
            <person name="Kuees U."/>
            <person name="Lindquist E.A."/>
            <person name="Lucas S.M."/>
            <person name="Mago R."/>
            <person name="Mauceli E."/>
            <person name="Morin E."/>
            <person name="Murat C."/>
            <person name="Pangilinan J.L."/>
            <person name="Park R."/>
            <person name="Pearson M."/>
            <person name="Quesneville H."/>
            <person name="Rouhier N."/>
            <person name="Sakthikumar S."/>
            <person name="Salamov A.A."/>
            <person name="Schmutz J."/>
            <person name="Selles B."/>
            <person name="Shapiro H."/>
            <person name="Tanguay P."/>
            <person name="Tuskan G.A."/>
            <person name="Henrissat B."/>
            <person name="Van de Peer Y."/>
            <person name="Rouze P."/>
            <person name="Ellis J.G."/>
            <person name="Dodds P.N."/>
            <person name="Schein J.E."/>
            <person name="Zhong S."/>
            <person name="Hamelin R.C."/>
            <person name="Grigoriev I.V."/>
            <person name="Szabo L.J."/>
            <person name="Martin F."/>
        </authorList>
    </citation>
    <scope>NUCLEOTIDE SEQUENCE [LARGE SCALE GENOMIC DNA]</scope>
    <source>
        <strain evidence="2">CRL 75-36-700-3 / race SCCL</strain>
    </source>
</reference>
<evidence type="ECO:0000313" key="2">
    <source>
        <dbReference type="Proteomes" id="UP000008783"/>
    </source>
</evidence>
<organism evidence="1 2">
    <name type="scientific">Puccinia graminis f. sp. tritici (strain CRL 75-36-700-3 / race SCCL)</name>
    <name type="common">Black stem rust fungus</name>
    <dbReference type="NCBI Taxonomy" id="418459"/>
    <lineage>
        <taxon>Eukaryota</taxon>
        <taxon>Fungi</taxon>
        <taxon>Dikarya</taxon>
        <taxon>Basidiomycota</taxon>
        <taxon>Pucciniomycotina</taxon>
        <taxon>Pucciniomycetes</taxon>
        <taxon>Pucciniales</taxon>
        <taxon>Pucciniaceae</taxon>
        <taxon>Puccinia</taxon>
    </lineage>
</organism>
<protein>
    <submittedName>
        <fullName evidence="1">Uncharacterized protein</fullName>
    </submittedName>
</protein>
<dbReference type="InParanoid" id="E3K424"/>
<gene>
    <name evidence="1" type="ORF">PGTG_04782</name>
</gene>
<dbReference type="EMBL" id="DS178271">
    <property type="protein sequence ID" value="EFP78826.1"/>
    <property type="molecule type" value="Genomic_DNA"/>
</dbReference>